<evidence type="ECO:0000259" key="8">
    <source>
        <dbReference type="PROSITE" id="PS50850"/>
    </source>
</evidence>
<organism evidence="9 10">
    <name type="scientific">Polytolypa hystricis (strain UAMH7299)</name>
    <dbReference type="NCBI Taxonomy" id="1447883"/>
    <lineage>
        <taxon>Eukaryota</taxon>
        <taxon>Fungi</taxon>
        <taxon>Dikarya</taxon>
        <taxon>Ascomycota</taxon>
        <taxon>Pezizomycotina</taxon>
        <taxon>Eurotiomycetes</taxon>
        <taxon>Eurotiomycetidae</taxon>
        <taxon>Onygenales</taxon>
        <taxon>Onygenales incertae sedis</taxon>
        <taxon>Polytolypa</taxon>
    </lineage>
</organism>
<proteinExistence type="predicted"/>
<accession>A0A2B7YIM8</accession>
<evidence type="ECO:0000256" key="3">
    <source>
        <dbReference type="ARBA" id="ARBA00022692"/>
    </source>
</evidence>
<dbReference type="SUPFAM" id="SSF103473">
    <property type="entry name" value="MFS general substrate transporter"/>
    <property type="match status" value="1"/>
</dbReference>
<dbReference type="GO" id="GO:0022857">
    <property type="term" value="F:transmembrane transporter activity"/>
    <property type="evidence" value="ECO:0007669"/>
    <property type="project" value="InterPro"/>
</dbReference>
<dbReference type="PANTHER" id="PTHR23501:SF109">
    <property type="entry name" value="MAJOR FACILITATOR SUPERFAMILY (MFS) PROFILE DOMAIN-CONTAINING PROTEIN-RELATED"/>
    <property type="match status" value="1"/>
</dbReference>
<keyword evidence="4 7" id="KW-1133">Transmembrane helix</keyword>
<feature type="compositionally biased region" description="Polar residues" evidence="6">
    <location>
        <begin position="7"/>
        <end position="20"/>
    </location>
</feature>
<comment type="subcellular location">
    <subcellularLocation>
        <location evidence="1">Membrane</location>
        <topology evidence="1">Multi-pass membrane protein</topology>
    </subcellularLocation>
</comment>
<dbReference type="Proteomes" id="UP000224634">
    <property type="component" value="Unassembled WGS sequence"/>
</dbReference>
<feature type="transmembrane region" description="Helical" evidence="7">
    <location>
        <begin position="178"/>
        <end position="198"/>
    </location>
</feature>
<name>A0A2B7YIM8_POLH7</name>
<evidence type="ECO:0000256" key="4">
    <source>
        <dbReference type="ARBA" id="ARBA00022989"/>
    </source>
</evidence>
<feature type="transmembrane region" description="Helical" evidence="7">
    <location>
        <begin position="451"/>
        <end position="472"/>
    </location>
</feature>
<feature type="transmembrane region" description="Helical" evidence="7">
    <location>
        <begin position="322"/>
        <end position="340"/>
    </location>
</feature>
<evidence type="ECO:0000256" key="5">
    <source>
        <dbReference type="ARBA" id="ARBA00023136"/>
    </source>
</evidence>
<feature type="transmembrane region" description="Helical" evidence="7">
    <location>
        <begin position="535"/>
        <end position="561"/>
    </location>
</feature>
<keyword evidence="2" id="KW-0813">Transport</keyword>
<feature type="transmembrane region" description="Helical" evidence="7">
    <location>
        <begin position="90"/>
        <end position="108"/>
    </location>
</feature>
<evidence type="ECO:0000256" key="2">
    <source>
        <dbReference type="ARBA" id="ARBA00022448"/>
    </source>
</evidence>
<dbReference type="AlphaFoldDB" id="A0A2B7YIM8"/>
<protein>
    <recommendedName>
        <fullName evidence="8">Major facilitator superfamily (MFS) profile domain-containing protein</fullName>
    </recommendedName>
</protein>
<feature type="transmembrane region" description="Helical" evidence="7">
    <location>
        <begin position="415"/>
        <end position="439"/>
    </location>
</feature>
<dbReference type="GO" id="GO:0005886">
    <property type="term" value="C:plasma membrane"/>
    <property type="evidence" value="ECO:0007669"/>
    <property type="project" value="TreeGrafter"/>
</dbReference>
<dbReference type="OrthoDB" id="4198076at2759"/>
<feature type="transmembrane region" description="Helical" evidence="7">
    <location>
        <begin position="120"/>
        <end position="139"/>
    </location>
</feature>
<feature type="transmembrane region" description="Helical" evidence="7">
    <location>
        <begin position="360"/>
        <end position="379"/>
    </location>
</feature>
<dbReference type="EMBL" id="PDNA01000035">
    <property type="protein sequence ID" value="PGH21416.1"/>
    <property type="molecule type" value="Genomic_DNA"/>
</dbReference>
<dbReference type="Gene3D" id="1.20.1250.20">
    <property type="entry name" value="MFS general substrate transporter like domains"/>
    <property type="match status" value="1"/>
</dbReference>
<keyword evidence="5 7" id="KW-0472">Membrane</keyword>
<feature type="transmembrane region" description="Helical" evidence="7">
    <location>
        <begin position="251"/>
        <end position="272"/>
    </location>
</feature>
<dbReference type="PROSITE" id="PS00216">
    <property type="entry name" value="SUGAR_TRANSPORT_1"/>
    <property type="match status" value="1"/>
</dbReference>
<feature type="domain" description="Major facilitator superfamily (MFS) profile" evidence="8">
    <location>
        <begin position="54"/>
        <end position="521"/>
    </location>
</feature>
<dbReference type="PANTHER" id="PTHR23501">
    <property type="entry name" value="MAJOR FACILITATOR SUPERFAMILY"/>
    <property type="match status" value="1"/>
</dbReference>
<evidence type="ECO:0000256" key="7">
    <source>
        <dbReference type="SAM" id="Phobius"/>
    </source>
</evidence>
<feature type="transmembrane region" description="Helical" evidence="7">
    <location>
        <begin position="284"/>
        <end position="301"/>
    </location>
</feature>
<feature type="transmembrane region" description="Helical" evidence="7">
    <location>
        <begin position="210"/>
        <end position="230"/>
    </location>
</feature>
<evidence type="ECO:0000256" key="1">
    <source>
        <dbReference type="ARBA" id="ARBA00004141"/>
    </source>
</evidence>
<keyword evidence="10" id="KW-1185">Reference proteome</keyword>
<evidence type="ECO:0000256" key="6">
    <source>
        <dbReference type="SAM" id="MobiDB-lite"/>
    </source>
</evidence>
<gene>
    <name evidence="9" type="ORF">AJ80_03207</name>
</gene>
<evidence type="ECO:0000313" key="9">
    <source>
        <dbReference type="EMBL" id="PGH21416.1"/>
    </source>
</evidence>
<dbReference type="Pfam" id="PF06609">
    <property type="entry name" value="TRI12"/>
    <property type="match status" value="1"/>
</dbReference>
<feature type="transmembrane region" description="Helical" evidence="7">
    <location>
        <begin position="391"/>
        <end position="409"/>
    </location>
</feature>
<evidence type="ECO:0000313" key="10">
    <source>
        <dbReference type="Proteomes" id="UP000224634"/>
    </source>
</evidence>
<dbReference type="InterPro" id="IPR005829">
    <property type="entry name" value="Sugar_transporter_CS"/>
</dbReference>
<dbReference type="PROSITE" id="PS50850">
    <property type="entry name" value="MFS"/>
    <property type="match status" value="1"/>
</dbReference>
<feature type="transmembrane region" description="Helical" evidence="7">
    <location>
        <begin position="145"/>
        <end position="166"/>
    </location>
</feature>
<feature type="transmembrane region" description="Helical" evidence="7">
    <location>
        <begin position="54"/>
        <end position="78"/>
    </location>
</feature>
<comment type="caution">
    <text evidence="9">The sequence shown here is derived from an EMBL/GenBank/DDBJ whole genome shotgun (WGS) entry which is preliminary data.</text>
</comment>
<reference evidence="9 10" key="1">
    <citation type="submission" date="2017-10" db="EMBL/GenBank/DDBJ databases">
        <title>Comparative genomics in systemic dimorphic fungi from Ajellomycetaceae.</title>
        <authorList>
            <person name="Munoz J.F."/>
            <person name="Mcewen J.G."/>
            <person name="Clay O.K."/>
            <person name="Cuomo C.A."/>
        </authorList>
    </citation>
    <scope>NUCLEOTIDE SEQUENCE [LARGE SCALE GENOMIC DNA]</scope>
    <source>
        <strain evidence="9 10">UAMH7299</strain>
    </source>
</reference>
<dbReference type="InterPro" id="IPR036259">
    <property type="entry name" value="MFS_trans_sf"/>
</dbReference>
<keyword evidence="3 7" id="KW-0812">Transmembrane</keyword>
<dbReference type="InterPro" id="IPR010573">
    <property type="entry name" value="MFS_Str1/Tri12-like"/>
</dbReference>
<sequence>MAEQEKPTTAQADSIEQSSDSGHDNSKDGSNVDDAIIHDLETSGDDVGLTLRSVLAAGTMASCYTAYLFTLLIPPAVLSFINSDLGPDARFTWITISWNLGGAIFVTTGGRLSDIFGRRYFFLSGAVILIIGSIVSATGQSINQMIAGGALFGAGSGFLEMAFGAVQEVVPTKYRMITIGLFDVSSVIAQIMPLISWVLIRDTGDWRNAYYLMIAFQALNLIFLFFCYHPPAFATKHSDDGKSFVKLIKEFDWLGLVVFTIGCSLFLIGVSWGGTMYPWKSAGALAPIIIGLVMLICLGFYEAYGNVTEPLLPPRLFKEIRLFLMPMITMAIAGVQYYSNATLWNRLSQLLYASDEISKGLYAEVLPLGTILGGICVIFSKKIGHQRWQVFLAIGLQTGCVGGLSTATIDNPVKSIILTCIVSMCASIVILNSIVLIGFGIRSQDDIGTAAGLAGTSRLLFGAVGTAIFSTVTNNKYDNSLTDRVMENIQGLSFPSENIAQLVAAAKLSTAEAFKAVPSLTPEVQAAAVLANKEAYLLGAVLSYQAALAFGLCGCIAALFIRSVDTRKYTMNTVAVQEQDRVRLDKKEAAPPSV</sequence>
<feature type="region of interest" description="Disordered" evidence="6">
    <location>
        <begin position="1"/>
        <end position="30"/>
    </location>
</feature>
<dbReference type="InterPro" id="IPR020846">
    <property type="entry name" value="MFS_dom"/>
</dbReference>